<dbReference type="PROSITE" id="PS51257">
    <property type="entry name" value="PROKAR_LIPOPROTEIN"/>
    <property type="match status" value="1"/>
</dbReference>
<proteinExistence type="predicted"/>
<dbReference type="PATRIC" id="fig|1353533.3.peg.5187"/>
<dbReference type="EMBL" id="AUSV01000134">
    <property type="protein sequence ID" value="ESP90651.1"/>
    <property type="molecule type" value="Genomic_DNA"/>
</dbReference>
<keyword evidence="1" id="KW-1133">Transmembrane helix</keyword>
<comment type="caution">
    <text evidence="2">The sequence shown here is derived from an EMBL/GenBank/DDBJ whole genome shotgun (WGS) entry which is preliminary data.</text>
</comment>
<dbReference type="GeneID" id="29919238"/>
<dbReference type="Proteomes" id="UP000017820">
    <property type="component" value="Unassembled WGS sequence"/>
</dbReference>
<evidence type="ECO:0000313" key="3">
    <source>
        <dbReference type="Proteomes" id="UP000017820"/>
    </source>
</evidence>
<protein>
    <submittedName>
        <fullName evidence="2">Uncharacterized protein</fullName>
    </submittedName>
</protein>
<gene>
    <name evidence="2" type="ORF">PL2TA16_01755</name>
</gene>
<sequence>MKERALYFIGGAVVGCICLSMLQPSPIQNESPSAIAYDPSLDLKIVELKKENQILNAKIQALESAPPTAIGTQNDNQVASQSLDYTDETPQISEPTVPSQKIQDEAVISAIANQTVLPTSRHIATQLNLDDASRDALQQLLQQKATQDYLAWNASAAEPLQAQEQIAAKLDNNTQEYIHALHSILTSEQIENYTRIEQQQAEIQLEQKQLSLRQALVGIDLDDFQQQEVARLSKALYSKNKVELGSMGSPYGMDNIQVNNDVLSEIKSLFTEAQLKKLNM</sequence>
<organism evidence="2 3">
    <name type="scientific">Pseudoalteromonas luteoviolacea (strain 2ta16)</name>
    <dbReference type="NCBI Taxonomy" id="1353533"/>
    <lineage>
        <taxon>Bacteria</taxon>
        <taxon>Pseudomonadati</taxon>
        <taxon>Pseudomonadota</taxon>
        <taxon>Gammaproteobacteria</taxon>
        <taxon>Alteromonadales</taxon>
        <taxon>Pseudoalteromonadaceae</taxon>
        <taxon>Pseudoalteromonas</taxon>
    </lineage>
</organism>
<keyword evidence="1" id="KW-0812">Transmembrane</keyword>
<evidence type="ECO:0000313" key="2">
    <source>
        <dbReference type="EMBL" id="ESP90651.1"/>
    </source>
</evidence>
<accession>V4GZM8</accession>
<dbReference type="AlphaFoldDB" id="V4GZM8"/>
<feature type="transmembrane region" description="Helical" evidence="1">
    <location>
        <begin position="5"/>
        <end position="22"/>
    </location>
</feature>
<keyword evidence="1" id="KW-0472">Membrane</keyword>
<dbReference type="RefSeq" id="WP_023402008.1">
    <property type="nucleotide sequence ID" value="NZ_AUSV01000134.1"/>
</dbReference>
<name>V4GZM8_PSEL2</name>
<evidence type="ECO:0000256" key="1">
    <source>
        <dbReference type="SAM" id="Phobius"/>
    </source>
</evidence>
<reference evidence="2 3" key="1">
    <citation type="submission" date="2013-07" db="EMBL/GenBank/DDBJ databases">
        <title>Draft genome sequence of Pseudoalteromonas luteoviolacea 2ta16.</title>
        <authorList>
            <person name="Allen E.E."/>
            <person name="Azam F."/>
            <person name="Podell S."/>
        </authorList>
    </citation>
    <scope>NUCLEOTIDE SEQUENCE [LARGE SCALE GENOMIC DNA]</scope>
    <source>
        <strain evidence="2 3">2ta16</strain>
    </source>
</reference>